<dbReference type="InterPro" id="IPR027843">
    <property type="entry name" value="DUF4440"/>
</dbReference>
<evidence type="ECO:0000313" key="3">
    <source>
        <dbReference type="Proteomes" id="UP001276840"/>
    </source>
</evidence>
<feature type="domain" description="DUF4440" evidence="1">
    <location>
        <begin position="14"/>
        <end position="122"/>
    </location>
</feature>
<protein>
    <submittedName>
        <fullName evidence="2">SgcJ/EcaC family oxidoreductase</fullName>
    </submittedName>
</protein>
<dbReference type="EMBL" id="JAVIJF010000027">
    <property type="protein sequence ID" value="MDX8528526.1"/>
    <property type="molecule type" value="Genomic_DNA"/>
</dbReference>
<dbReference type="Proteomes" id="UP001276840">
    <property type="component" value="Unassembled WGS sequence"/>
</dbReference>
<evidence type="ECO:0000259" key="1">
    <source>
        <dbReference type="Pfam" id="PF14534"/>
    </source>
</evidence>
<comment type="caution">
    <text evidence="2">The sequence shown here is derived from an EMBL/GenBank/DDBJ whole genome shotgun (WGS) entry which is preliminary data.</text>
</comment>
<dbReference type="InterPro" id="IPR011944">
    <property type="entry name" value="Steroid_delta5-4_isomerase"/>
</dbReference>
<dbReference type="InterPro" id="IPR032710">
    <property type="entry name" value="NTF2-like_dom_sf"/>
</dbReference>
<dbReference type="NCBIfam" id="TIGR02246">
    <property type="entry name" value="SgcJ/EcaC family oxidoreductase"/>
    <property type="match status" value="1"/>
</dbReference>
<evidence type="ECO:0000313" key="2">
    <source>
        <dbReference type="EMBL" id="MDX8528526.1"/>
    </source>
</evidence>
<organism evidence="2 3">
    <name type="scientific">Mesorhizobium montanum</name>
    <dbReference type="NCBI Taxonomy" id="3072323"/>
    <lineage>
        <taxon>Bacteria</taxon>
        <taxon>Pseudomonadati</taxon>
        <taxon>Pseudomonadota</taxon>
        <taxon>Alphaproteobacteria</taxon>
        <taxon>Hyphomicrobiales</taxon>
        <taxon>Phyllobacteriaceae</taxon>
        <taxon>Mesorhizobium</taxon>
    </lineage>
</organism>
<accession>A0ABU4ZSZ9</accession>
<dbReference type="Pfam" id="PF14534">
    <property type="entry name" value="DUF4440"/>
    <property type="match status" value="1"/>
</dbReference>
<dbReference type="RefSeq" id="WP_320236442.1">
    <property type="nucleotide sequence ID" value="NZ_JAVIJF010000027.1"/>
</dbReference>
<reference evidence="2 3" key="1">
    <citation type="submission" date="2023-08" db="EMBL/GenBank/DDBJ databases">
        <title>Implementing the SeqCode for naming new Mesorhizobium species isolated from Vachellia karroo root nodules.</title>
        <authorList>
            <person name="Van Lill M."/>
        </authorList>
    </citation>
    <scope>NUCLEOTIDE SEQUENCE [LARGE SCALE GENOMIC DNA]</scope>
    <source>
        <strain evidence="2 3">MSK 1335</strain>
    </source>
</reference>
<gene>
    <name evidence="2" type="ORF">RFM68_29015</name>
</gene>
<dbReference type="SUPFAM" id="SSF54427">
    <property type="entry name" value="NTF2-like"/>
    <property type="match status" value="1"/>
</dbReference>
<dbReference type="Gene3D" id="3.10.450.50">
    <property type="match status" value="1"/>
</dbReference>
<sequence>MRLVVGRPEDAAIAFADAWNRHDMDDFAALFSEDANFVNVVGMWWKNRAEIEAAHRATHGTMFRDSRLEGVVSSVVELSPGLASVHYRWTLTGASTPDGSPAGTREGILLLVVKKEQSGWRIKVAQNTDIVPGAIAPPSNARRWGGMHQARTSRACEAANIRKKPYQAPSARDFLFFEARRRAWASIGKTAGEHSRPVLQWRR</sequence>
<keyword evidence="3" id="KW-1185">Reference proteome</keyword>
<proteinExistence type="predicted"/>
<name>A0ABU4ZSZ9_9HYPH</name>